<evidence type="ECO:0000313" key="17">
    <source>
        <dbReference type="EMBL" id="KKY24942.1"/>
    </source>
</evidence>
<keyword evidence="6" id="KW-0227">DNA damage</keyword>
<dbReference type="InterPro" id="IPR001650">
    <property type="entry name" value="Helicase_C-like"/>
</dbReference>
<dbReference type="SUPFAM" id="SSF52540">
    <property type="entry name" value="P-loop containing nucleoside triphosphate hydrolases"/>
    <property type="match status" value="1"/>
</dbReference>
<keyword evidence="18" id="KW-1185">Reference proteome</keyword>
<organism evidence="17 18">
    <name type="scientific">Phaeomoniella chlamydospora</name>
    <name type="common">Phaeoacremonium chlamydosporum</name>
    <dbReference type="NCBI Taxonomy" id="158046"/>
    <lineage>
        <taxon>Eukaryota</taxon>
        <taxon>Fungi</taxon>
        <taxon>Dikarya</taxon>
        <taxon>Ascomycota</taxon>
        <taxon>Pezizomycotina</taxon>
        <taxon>Eurotiomycetes</taxon>
        <taxon>Chaetothyriomycetidae</taxon>
        <taxon>Phaeomoniellales</taxon>
        <taxon>Phaeomoniellaceae</taxon>
        <taxon>Phaeomoniella</taxon>
    </lineage>
</organism>
<dbReference type="GO" id="GO:0045003">
    <property type="term" value="P:double-strand break repair via synthesis-dependent strand annealing"/>
    <property type="evidence" value="ECO:0007669"/>
    <property type="project" value="TreeGrafter"/>
</dbReference>
<evidence type="ECO:0000256" key="3">
    <source>
        <dbReference type="ARBA" id="ARBA00009889"/>
    </source>
</evidence>
<dbReference type="AlphaFoldDB" id="A0A0G2EQ91"/>
<dbReference type="FunFam" id="3.40.50.300:FF:000861">
    <property type="entry name" value="Fanconi anemia, complementation group M"/>
    <property type="match status" value="1"/>
</dbReference>
<evidence type="ECO:0000256" key="7">
    <source>
        <dbReference type="ARBA" id="ARBA00022801"/>
    </source>
</evidence>
<keyword evidence="11" id="KW-0539">Nucleus</keyword>
<evidence type="ECO:0000256" key="5">
    <source>
        <dbReference type="ARBA" id="ARBA00022741"/>
    </source>
</evidence>
<evidence type="ECO:0000256" key="1">
    <source>
        <dbReference type="ARBA" id="ARBA00003813"/>
    </source>
</evidence>
<sequence>MGSSDNAKSSKRRKLNGRVLDDEAESVDAEAPSSNRSGRSSIFTQEDGSDDSGSEPELPPLRKPDDEPEFEETPPRHNSRIHIPTRMVDHENTYVTQLTQPVSSPSRIRGPRWKRKASPVEALNSESDLEPPKMQTNVPEKILPVINSINDTDTDIDAILRENPEFFADDVDDTLDDVTLLSATENIPSGPSKSRGPRKNLRQQTLFGITSSSSHPSATQGKIHNWPLSSKVETPTHHKLDSDALNTWVYPTNLGSVRDYQFNITQRGLYHNTLVALPTGLGKTFIAATIMLNWYRWTKDAQIVFVAPTKPLVAQQVEACFNVVGIPRSDTTMLTGHIQPALRAQEWLTKRVFFMTPQTLQHDLASGICDPKKIVLLVVDEAHRATGNYAYVEVVRFLRRFNTSFRVLALTATPGSSVESVQDVIDGLDISRVEIRTEDSLDIRQYVHRRNIELEVFDYSEEVTMIMELFSKSLQPILNKLNSQNAYWSKDPMALTAFGLTKARQQWMSSEVGRRAPHGLKGMVNTIFSLLASLAHAVDLLKFHGIGPFFRKMVDFRSETFENNKSGKYAKEVANNEHFKKMMNRLQAWINNDDFVGHPKLFFLKTIVLNHFLDAGDGTGAAAGRPPSDTRIMIFVHFRDSAEEVTRILKRHQPMVRPHVFVGQAGSKGSEGMDQKTQLDIIEKFKSGIYNTIVATSIGEEGLDIGEVDLIVCYDSSSSPIRMLQRMGRTGRKRAGQIHLLLMRGKEEDSYMKAKDNYEKMQTMIADGSRFVFHDDRSPRIVPKDVQPVVDKRVIEIPIENTQSVLPEPKKGRRQPKKPAKKFFMPDGVEEGFVKASVLGSTTRGQQDGELHGLQIRRAEIIKIAPLPPLDEVLLSASQEAELDENYCSISGDSPQFVHVPDLGAFPTWQRTLRRTDTVPHSRSAVNLTRALSTKSPLADRSRPQNPLQLSSSWTKDPTTLLNTARSTPPVARSPPLIGLSQVSSAGSSQSSVVSRSGLAVITESHLSLSPDGSPDGLDGDDDSDDSLPNPSQLLKTGDSEKEISHTALPKRTVQSENHRRRRRLVLDDDEEDM</sequence>
<reference evidence="17 18" key="1">
    <citation type="submission" date="2015-05" db="EMBL/GenBank/DDBJ databases">
        <title>Distinctive expansion of gene families associated with plant cell wall degradation and secondary metabolism in the genomes of grapevine trunk pathogens.</title>
        <authorList>
            <person name="Lawrence D.P."/>
            <person name="Travadon R."/>
            <person name="Rolshausen P.E."/>
            <person name="Baumgartner K."/>
        </authorList>
    </citation>
    <scope>NUCLEOTIDE SEQUENCE [LARGE SCALE GENOMIC DNA]</scope>
    <source>
        <strain evidence="17">UCRPC4</strain>
    </source>
</reference>
<dbReference type="GO" id="GO:0005634">
    <property type="term" value="C:nucleus"/>
    <property type="evidence" value="ECO:0007669"/>
    <property type="project" value="UniProtKB-SubCell"/>
</dbReference>
<dbReference type="InterPro" id="IPR006935">
    <property type="entry name" value="Helicase/UvrB_N"/>
</dbReference>
<feature type="domain" description="Helicase ATP-binding" evidence="15">
    <location>
        <begin position="264"/>
        <end position="432"/>
    </location>
</feature>
<evidence type="ECO:0000256" key="11">
    <source>
        <dbReference type="ARBA" id="ARBA00023242"/>
    </source>
</evidence>
<protein>
    <recommendedName>
        <fullName evidence="13">ATP-dependent DNA helicase</fullName>
        <ecNumber evidence="13">3.6.4.12</ecNumber>
    </recommendedName>
</protein>
<feature type="region of interest" description="Disordered" evidence="14">
    <location>
        <begin position="1006"/>
        <end position="1074"/>
    </location>
</feature>
<comment type="subcellular location">
    <subcellularLocation>
        <location evidence="2 13">Nucleus</location>
    </subcellularLocation>
</comment>
<dbReference type="InterPro" id="IPR014001">
    <property type="entry name" value="Helicase_ATP-bd"/>
</dbReference>
<dbReference type="GO" id="GO:0043138">
    <property type="term" value="F:3'-5' DNA helicase activity"/>
    <property type="evidence" value="ECO:0007669"/>
    <property type="project" value="InterPro"/>
</dbReference>
<dbReference type="CDD" id="cd18801">
    <property type="entry name" value="SF2_C_FANCM_Hef"/>
    <property type="match status" value="1"/>
</dbReference>
<dbReference type="GO" id="GO:0005524">
    <property type="term" value="F:ATP binding"/>
    <property type="evidence" value="ECO:0007669"/>
    <property type="project" value="UniProtKB-UniRule"/>
</dbReference>
<dbReference type="InterPro" id="IPR027417">
    <property type="entry name" value="P-loop_NTPase"/>
</dbReference>
<keyword evidence="8 17" id="KW-0347">Helicase</keyword>
<evidence type="ECO:0000256" key="14">
    <source>
        <dbReference type="SAM" id="MobiDB-lite"/>
    </source>
</evidence>
<comment type="function">
    <text evidence="1 13">ATP-dependent DNA helicase involved in DNA damage repair by homologous recombination and in genome maintenance. Capable of unwinding D-loops. Plays a role in limiting crossover recombinants during mitotic DNA double-strand break (DSB) repair. Component of a FANCM-MHF complex which promotes gene conversion at blocked replication forks, probably by reversal of the stalled fork.</text>
</comment>
<feature type="region of interest" description="Disordered" evidence="14">
    <location>
        <begin position="98"/>
        <end position="135"/>
    </location>
</feature>
<evidence type="ECO:0000256" key="4">
    <source>
        <dbReference type="ARBA" id="ARBA00011390"/>
    </source>
</evidence>
<dbReference type="EC" id="3.6.4.12" evidence="13"/>
<dbReference type="PANTHER" id="PTHR14025:SF20">
    <property type="entry name" value="FANCONI ANEMIA GROUP M PROTEIN"/>
    <property type="match status" value="1"/>
</dbReference>
<dbReference type="SMART" id="SM00490">
    <property type="entry name" value="HELICc"/>
    <property type="match status" value="1"/>
</dbReference>
<reference evidence="17 18" key="2">
    <citation type="submission" date="2015-05" db="EMBL/GenBank/DDBJ databases">
        <authorList>
            <person name="Morales-Cruz A."/>
            <person name="Amrine K.C."/>
            <person name="Cantu D."/>
        </authorList>
    </citation>
    <scope>NUCLEOTIDE SEQUENCE [LARGE SCALE GENOMIC DNA]</scope>
    <source>
        <strain evidence="17">UCRPC4</strain>
    </source>
</reference>
<dbReference type="SMART" id="SM00487">
    <property type="entry name" value="DEXDc"/>
    <property type="match status" value="1"/>
</dbReference>
<comment type="caution">
    <text evidence="17">The sequence shown here is derived from an EMBL/GenBank/DDBJ whole genome shotgun (WGS) entry which is preliminary data.</text>
</comment>
<feature type="compositionally biased region" description="Polar residues" evidence="14">
    <location>
        <begin position="32"/>
        <end position="46"/>
    </location>
</feature>
<accession>A0A0G2EQ91</accession>
<feature type="compositionally biased region" description="Polar residues" evidence="14">
    <location>
        <begin position="944"/>
        <end position="967"/>
    </location>
</feature>
<dbReference type="Pfam" id="PF04851">
    <property type="entry name" value="ResIII"/>
    <property type="match status" value="1"/>
</dbReference>
<comment type="similarity">
    <text evidence="3 13">Belongs to the DEAD box helicase family. DEAH subfamily. FANCM sub-subfamily.</text>
</comment>
<gene>
    <name evidence="17" type="ORF">UCRPC4_g02243</name>
</gene>
<feature type="compositionally biased region" description="Polar residues" evidence="14">
    <location>
        <begin position="921"/>
        <end position="936"/>
    </location>
</feature>
<dbReference type="PROSITE" id="PS51194">
    <property type="entry name" value="HELICASE_CTER"/>
    <property type="match status" value="1"/>
</dbReference>
<evidence type="ECO:0000313" key="18">
    <source>
        <dbReference type="Proteomes" id="UP000053317"/>
    </source>
</evidence>
<evidence type="ECO:0000256" key="9">
    <source>
        <dbReference type="ARBA" id="ARBA00022840"/>
    </source>
</evidence>
<dbReference type="GO" id="GO:0016887">
    <property type="term" value="F:ATP hydrolysis activity"/>
    <property type="evidence" value="ECO:0007669"/>
    <property type="project" value="RHEA"/>
</dbReference>
<keyword evidence="10" id="KW-0234">DNA repair</keyword>
<dbReference type="GO" id="GO:0036297">
    <property type="term" value="P:interstrand cross-link repair"/>
    <property type="evidence" value="ECO:0007669"/>
    <property type="project" value="TreeGrafter"/>
</dbReference>
<evidence type="ECO:0000256" key="13">
    <source>
        <dbReference type="RuleBase" id="RU367027"/>
    </source>
</evidence>
<dbReference type="InterPro" id="IPR039686">
    <property type="entry name" value="FANCM/Mph1-like_ID"/>
</dbReference>
<comment type="subunit">
    <text evidence="4 13">Interacts with the MHF histone-fold complex to form the FANCM-MHF complex.</text>
</comment>
<dbReference type="Gene3D" id="1.20.1320.20">
    <property type="entry name" value="hef helicase domain"/>
    <property type="match status" value="1"/>
</dbReference>
<dbReference type="PANTHER" id="PTHR14025">
    <property type="entry name" value="FANCONI ANEMIA GROUP M FANCM FAMILY MEMBER"/>
    <property type="match status" value="1"/>
</dbReference>
<feature type="region of interest" description="Disordered" evidence="14">
    <location>
        <begin position="917"/>
        <end position="976"/>
    </location>
</feature>
<feature type="domain" description="Helicase C-terminal" evidence="16">
    <location>
        <begin position="608"/>
        <end position="777"/>
    </location>
</feature>
<dbReference type="Pfam" id="PF00271">
    <property type="entry name" value="Helicase_C"/>
    <property type="match status" value="1"/>
</dbReference>
<evidence type="ECO:0000256" key="6">
    <source>
        <dbReference type="ARBA" id="ARBA00022763"/>
    </source>
</evidence>
<feature type="compositionally biased region" description="Low complexity" evidence="14">
    <location>
        <begin position="1007"/>
        <end position="1017"/>
    </location>
</feature>
<evidence type="ECO:0000256" key="8">
    <source>
        <dbReference type="ARBA" id="ARBA00022806"/>
    </source>
</evidence>
<dbReference type="GO" id="GO:0009378">
    <property type="term" value="F:four-way junction helicase activity"/>
    <property type="evidence" value="ECO:0007669"/>
    <property type="project" value="TreeGrafter"/>
</dbReference>
<dbReference type="InterPro" id="IPR044749">
    <property type="entry name" value="FANCM_DEXDc"/>
</dbReference>
<dbReference type="EMBL" id="LCWF01000054">
    <property type="protein sequence ID" value="KKY24942.1"/>
    <property type="molecule type" value="Genomic_DNA"/>
</dbReference>
<evidence type="ECO:0000259" key="15">
    <source>
        <dbReference type="PROSITE" id="PS51192"/>
    </source>
</evidence>
<keyword evidence="5" id="KW-0547">Nucleotide-binding</keyword>
<dbReference type="Proteomes" id="UP000053317">
    <property type="component" value="Unassembled WGS sequence"/>
</dbReference>
<proteinExistence type="inferred from homology"/>
<name>A0A0G2EQ91_PHACM</name>
<keyword evidence="7" id="KW-0378">Hydrolase</keyword>
<dbReference type="CDD" id="cd18033">
    <property type="entry name" value="DEXDc_FANCM"/>
    <property type="match status" value="1"/>
</dbReference>
<evidence type="ECO:0000256" key="2">
    <source>
        <dbReference type="ARBA" id="ARBA00004123"/>
    </source>
</evidence>
<evidence type="ECO:0000256" key="10">
    <source>
        <dbReference type="ARBA" id="ARBA00023204"/>
    </source>
</evidence>
<evidence type="ECO:0000259" key="16">
    <source>
        <dbReference type="PROSITE" id="PS51194"/>
    </source>
</evidence>
<evidence type="ECO:0000256" key="12">
    <source>
        <dbReference type="ARBA" id="ARBA00047995"/>
    </source>
</evidence>
<dbReference type="CDD" id="cd12091">
    <property type="entry name" value="FANCM_ID"/>
    <property type="match status" value="1"/>
</dbReference>
<dbReference type="OrthoDB" id="164902at2759"/>
<feature type="region of interest" description="Disordered" evidence="14">
    <location>
        <begin position="1"/>
        <end position="85"/>
    </location>
</feature>
<dbReference type="Gene3D" id="3.40.50.300">
    <property type="entry name" value="P-loop containing nucleotide triphosphate hydrolases"/>
    <property type="match status" value="2"/>
</dbReference>
<dbReference type="PROSITE" id="PS51192">
    <property type="entry name" value="HELICASE_ATP_BIND_1"/>
    <property type="match status" value="1"/>
</dbReference>
<keyword evidence="9" id="KW-0067">ATP-binding</keyword>
<dbReference type="GO" id="GO:0000400">
    <property type="term" value="F:four-way junction DNA binding"/>
    <property type="evidence" value="ECO:0007669"/>
    <property type="project" value="TreeGrafter"/>
</dbReference>
<comment type="catalytic activity">
    <reaction evidence="12 13">
        <text>ATP + H2O = ADP + phosphate + H(+)</text>
        <dbReference type="Rhea" id="RHEA:13065"/>
        <dbReference type="ChEBI" id="CHEBI:15377"/>
        <dbReference type="ChEBI" id="CHEBI:15378"/>
        <dbReference type="ChEBI" id="CHEBI:30616"/>
        <dbReference type="ChEBI" id="CHEBI:43474"/>
        <dbReference type="ChEBI" id="CHEBI:456216"/>
        <dbReference type="EC" id="3.6.4.12"/>
    </reaction>
</comment>